<evidence type="ECO:0000256" key="6">
    <source>
        <dbReference type="ARBA" id="ARBA00022989"/>
    </source>
</evidence>
<feature type="domain" description="SEFIR" evidence="13">
    <location>
        <begin position="571"/>
        <end position="733"/>
    </location>
</feature>
<organism evidence="14 15">
    <name type="scientific">Huso huso</name>
    <name type="common">Beluga</name>
    <name type="synonym">Acipenser huso</name>
    <dbReference type="NCBI Taxonomy" id="61971"/>
    <lineage>
        <taxon>Eukaryota</taxon>
        <taxon>Metazoa</taxon>
        <taxon>Chordata</taxon>
        <taxon>Craniata</taxon>
        <taxon>Vertebrata</taxon>
        <taxon>Euteleostomi</taxon>
        <taxon>Actinopterygii</taxon>
        <taxon>Chondrostei</taxon>
        <taxon>Acipenseriformes</taxon>
        <taxon>Acipenseridae</taxon>
        <taxon>Huso</taxon>
    </lineage>
</organism>
<evidence type="ECO:0000313" key="14">
    <source>
        <dbReference type="EMBL" id="KAK6480822.1"/>
    </source>
</evidence>
<dbReference type="InterPro" id="IPR013568">
    <property type="entry name" value="SEFIR_dom"/>
</dbReference>
<sequence length="830" mass="91864">MECLRAPILISTLLLTFGLSLVLSNGVWSGHLVKTHAAHNLPTVTCAQVMLSKLSSPSSVLSPPGSVLLPTLMDSETLLCCQREGDCQPCLRVRISMSVTGTRTPLTREHWKTGTVLSVLATPVSCLISGIYQPVCPGHSKQDEEVEGEEGDSELKRGSAHPEPSQTAPLRATVMVCVVTPPSTVQWLRVTLTSNSTAPGPVGTVQLDSVPVPVGSEVRLRALSQYQGRSLELIHRVPSCSHRDLQRTVKRCAVPTVNTTIDWERGVATLRLDGTDRSHTHVMVCLMQRIGERCQASWTLNHTQVRHIPFRDITPCLCFQYYWWGIRDAVRKQSCPFSNLTEFQENVWRNLSLTVNSTATLLHGMALSWLFTAPCRVEAEVWLCWWSGGGGSECREIQGSRKRLEKQGEFLNVDPHPSLCVQAQVPGMGQPLDPQCPFTASHPQWSVNPSLRGQTLTVKLSHNSVPVSLCKRTGPNCTLVNTSQTGSWQLQFHDPGSSDCLEAWRTDVSFSPRVLVCPADLAHRWRWTLPLLLCLVLLSLGVLTAVLLRRSFKNWIQRVCKGRASLKGTLGGHVLLLYPSEESVSLPVLVSSLGSSLAELGFSVSLDLWSRTQLCSLGPVPWLHSRLAQLQQDGGKVVLILTQGAWEQAERWVQHPGSRTRQIQNSSEPRLDVFSASLSCILADFLQGRAGERFVLAQFETPLLPVLKHEGLPEIFKGIPLYSLPTQSLAFLTELSAVPLNSGTSRGRRADSLRAASKEFTGRLAWRLKEVQRGAQQESGYWVSWEEKCRRSRYSTDSGVGGTEDMWESVPLQPNEARPQDRETSLAHWV</sequence>
<evidence type="ECO:0000256" key="11">
    <source>
        <dbReference type="SAM" id="MobiDB-lite"/>
    </source>
</evidence>
<feature type="region of interest" description="Disordered" evidence="11">
    <location>
        <begin position="794"/>
        <end position="830"/>
    </location>
</feature>
<dbReference type="Gene3D" id="3.40.50.11530">
    <property type="match status" value="1"/>
</dbReference>
<evidence type="ECO:0000256" key="4">
    <source>
        <dbReference type="ARBA" id="ARBA00022692"/>
    </source>
</evidence>
<keyword evidence="10" id="KW-0395">Inflammatory response</keyword>
<dbReference type="PANTHER" id="PTHR15583">
    <property type="entry name" value="INTERLEUKIN-17 RECEPTOR"/>
    <property type="match status" value="1"/>
</dbReference>
<protein>
    <submittedName>
        <fullName evidence="14">Interleukin-17 receptor C</fullName>
    </submittedName>
</protein>
<gene>
    <name evidence="14" type="ORF">HHUSO_G18618</name>
</gene>
<dbReference type="Proteomes" id="UP001369086">
    <property type="component" value="Unassembled WGS sequence"/>
</dbReference>
<proteinExistence type="predicted"/>
<reference evidence="14 15" key="1">
    <citation type="submission" date="2021-05" db="EMBL/GenBank/DDBJ databases">
        <authorList>
            <person name="Zahm M."/>
            <person name="Klopp C."/>
            <person name="Cabau C."/>
            <person name="Kuhl H."/>
            <person name="Suciu R."/>
            <person name="Ciorpac M."/>
            <person name="Holostenco D."/>
            <person name="Gessner J."/>
            <person name="Wuertz S."/>
            <person name="Hohne C."/>
            <person name="Stock M."/>
            <person name="Gislard M."/>
            <person name="Lluch J."/>
            <person name="Milhes M."/>
            <person name="Lampietro C."/>
            <person name="Lopez Roques C."/>
            <person name="Donnadieu C."/>
            <person name="Du K."/>
            <person name="Schartl M."/>
            <person name="Guiguen Y."/>
        </authorList>
    </citation>
    <scope>NUCLEOTIDE SEQUENCE [LARGE SCALE GENOMIC DNA]</scope>
    <source>
        <strain evidence="14">Hh-F2</strain>
        <tissue evidence="14">Blood</tissue>
    </source>
</reference>
<evidence type="ECO:0000256" key="8">
    <source>
        <dbReference type="ARBA" id="ARBA00023170"/>
    </source>
</evidence>
<evidence type="ECO:0000256" key="2">
    <source>
        <dbReference type="ARBA" id="ARBA00004479"/>
    </source>
</evidence>
<evidence type="ECO:0000256" key="1">
    <source>
        <dbReference type="ARBA" id="ARBA00004162"/>
    </source>
</evidence>
<feature type="compositionally biased region" description="Basic and acidic residues" evidence="11">
    <location>
        <begin position="818"/>
        <end position="830"/>
    </location>
</feature>
<comment type="caution">
    <text evidence="14">The sequence shown here is derived from an EMBL/GenBank/DDBJ whole genome shotgun (WGS) entry which is preliminary data.</text>
</comment>
<evidence type="ECO:0000256" key="5">
    <source>
        <dbReference type="ARBA" id="ARBA00022729"/>
    </source>
</evidence>
<evidence type="ECO:0000313" key="15">
    <source>
        <dbReference type="Proteomes" id="UP001369086"/>
    </source>
</evidence>
<evidence type="ECO:0000256" key="3">
    <source>
        <dbReference type="ARBA" id="ARBA00022475"/>
    </source>
</evidence>
<evidence type="ECO:0000259" key="13">
    <source>
        <dbReference type="PROSITE" id="PS51534"/>
    </source>
</evidence>
<feature type="transmembrane region" description="Helical" evidence="12">
    <location>
        <begin position="527"/>
        <end position="548"/>
    </location>
</feature>
<evidence type="ECO:0000256" key="12">
    <source>
        <dbReference type="SAM" id="Phobius"/>
    </source>
</evidence>
<dbReference type="EMBL" id="JAHFZB010000016">
    <property type="protein sequence ID" value="KAK6480822.1"/>
    <property type="molecule type" value="Genomic_DNA"/>
</dbReference>
<evidence type="ECO:0000256" key="10">
    <source>
        <dbReference type="ARBA" id="ARBA00023198"/>
    </source>
</evidence>
<accession>A0ABR0Z7N8</accession>
<dbReference type="PANTHER" id="PTHR15583:SF12">
    <property type="entry name" value="INTERLEUKIN-17 RECEPTOR C"/>
    <property type="match status" value="1"/>
</dbReference>
<name>A0ABR0Z7N8_HUSHU</name>
<keyword evidence="15" id="KW-1185">Reference proteome</keyword>
<evidence type="ECO:0000256" key="9">
    <source>
        <dbReference type="ARBA" id="ARBA00023180"/>
    </source>
</evidence>
<keyword evidence="3" id="KW-1003">Cell membrane</keyword>
<keyword evidence="5" id="KW-0732">Signal</keyword>
<dbReference type="PROSITE" id="PS51534">
    <property type="entry name" value="SEFIR"/>
    <property type="match status" value="1"/>
</dbReference>
<keyword evidence="9" id="KW-0325">Glycoprotein</keyword>
<dbReference type="InterPro" id="IPR039465">
    <property type="entry name" value="IL-17_rcpt-like"/>
</dbReference>
<keyword evidence="8 14" id="KW-0675">Receptor</keyword>
<dbReference type="InterPro" id="IPR027841">
    <property type="entry name" value="IL-17_rcpt_C/E_N"/>
</dbReference>
<comment type="subcellular location">
    <subcellularLocation>
        <location evidence="1">Cell membrane</location>
        <topology evidence="1">Single-pass membrane protein</topology>
    </subcellularLocation>
    <subcellularLocation>
        <location evidence="2">Membrane</location>
        <topology evidence="2">Single-pass type I membrane protein</topology>
    </subcellularLocation>
</comment>
<keyword evidence="4 12" id="KW-0812">Transmembrane</keyword>
<evidence type="ECO:0000256" key="7">
    <source>
        <dbReference type="ARBA" id="ARBA00023136"/>
    </source>
</evidence>
<keyword evidence="6 12" id="KW-1133">Transmembrane helix</keyword>
<feature type="region of interest" description="Disordered" evidence="11">
    <location>
        <begin position="138"/>
        <end position="166"/>
    </location>
</feature>
<dbReference type="Pfam" id="PF15037">
    <property type="entry name" value="IL17_R_N"/>
    <property type="match status" value="1"/>
</dbReference>
<keyword evidence="7 12" id="KW-0472">Membrane</keyword>
<dbReference type="Pfam" id="PF08357">
    <property type="entry name" value="SEFIR"/>
    <property type="match status" value="1"/>
</dbReference>